<sequence length="45" mass="5022">MKQEEQTPRTQDVDARAEVPDVDDFAVTEVEDAAAALIQYRPDMG</sequence>
<name>A0A919DS80_9ACTN</name>
<keyword evidence="3" id="KW-1185">Reference proteome</keyword>
<feature type="compositionally biased region" description="Basic and acidic residues" evidence="1">
    <location>
        <begin position="1"/>
        <end position="19"/>
    </location>
</feature>
<protein>
    <submittedName>
        <fullName evidence="2">Uncharacterized protein</fullName>
    </submittedName>
</protein>
<dbReference type="RefSeq" id="WP_190138552.1">
    <property type="nucleotide sequence ID" value="NZ_BNBT01000101.1"/>
</dbReference>
<comment type="caution">
    <text evidence="2">The sequence shown here is derived from an EMBL/GenBank/DDBJ whole genome shotgun (WGS) entry which is preliminary data.</text>
</comment>
<reference evidence="2" key="1">
    <citation type="journal article" date="2014" name="Int. J. Syst. Evol. Microbiol.">
        <title>Complete genome sequence of Corynebacterium casei LMG S-19264T (=DSM 44701T), isolated from a smear-ripened cheese.</title>
        <authorList>
            <consortium name="US DOE Joint Genome Institute (JGI-PGF)"/>
            <person name="Walter F."/>
            <person name="Albersmeier A."/>
            <person name="Kalinowski J."/>
            <person name="Ruckert C."/>
        </authorList>
    </citation>
    <scope>NUCLEOTIDE SEQUENCE</scope>
    <source>
        <strain evidence="2">JCM 4784</strain>
    </source>
</reference>
<dbReference type="EMBL" id="BNBT01000101">
    <property type="protein sequence ID" value="GHE78075.1"/>
    <property type="molecule type" value="Genomic_DNA"/>
</dbReference>
<evidence type="ECO:0000313" key="2">
    <source>
        <dbReference type="EMBL" id="GHE78075.1"/>
    </source>
</evidence>
<dbReference type="AlphaFoldDB" id="A0A919DS80"/>
<feature type="region of interest" description="Disordered" evidence="1">
    <location>
        <begin position="1"/>
        <end position="20"/>
    </location>
</feature>
<gene>
    <name evidence="2" type="ORF">GCM10018785_52860</name>
</gene>
<reference evidence="2" key="2">
    <citation type="submission" date="2020-09" db="EMBL/GenBank/DDBJ databases">
        <authorList>
            <person name="Sun Q."/>
            <person name="Ohkuma M."/>
        </authorList>
    </citation>
    <scope>NUCLEOTIDE SEQUENCE</scope>
    <source>
        <strain evidence="2">JCM 4784</strain>
    </source>
</reference>
<organism evidence="2 3">
    <name type="scientific">Streptomyces longispororuber</name>
    <dbReference type="NCBI Taxonomy" id="68230"/>
    <lineage>
        <taxon>Bacteria</taxon>
        <taxon>Bacillati</taxon>
        <taxon>Actinomycetota</taxon>
        <taxon>Actinomycetes</taxon>
        <taxon>Kitasatosporales</taxon>
        <taxon>Streptomycetaceae</taxon>
        <taxon>Streptomyces</taxon>
    </lineage>
</organism>
<accession>A0A919DS80</accession>
<dbReference type="Proteomes" id="UP000608024">
    <property type="component" value="Unassembled WGS sequence"/>
</dbReference>
<evidence type="ECO:0000313" key="3">
    <source>
        <dbReference type="Proteomes" id="UP000608024"/>
    </source>
</evidence>
<evidence type="ECO:0000256" key="1">
    <source>
        <dbReference type="SAM" id="MobiDB-lite"/>
    </source>
</evidence>
<proteinExistence type="predicted"/>